<name>A0A8S2Z833_9BILA</name>
<evidence type="ECO:0000313" key="2">
    <source>
        <dbReference type="Proteomes" id="UP000681722"/>
    </source>
</evidence>
<sequence>FQDFLICNKVVNSKEEIPSRTMLSPINLNKIYDVCVDKANEQLKTASPFPTVTCDIW</sequence>
<reference evidence="1" key="1">
    <citation type="submission" date="2021-02" db="EMBL/GenBank/DDBJ databases">
        <authorList>
            <person name="Nowell W R."/>
        </authorList>
    </citation>
    <scope>NUCLEOTIDE SEQUENCE</scope>
</reference>
<feature type="non-terminal residue" evidence="1">
    <location>
        <position position="1"/>
    </location>
</feature>
<evidence type="ECO:0000313" key="1">
    <source>
        <dbReference type="EMBL" id="CAF4609681.1"/>
    </source>
</evidence>
<dbReference type="AlphaFoldDB" id="A0A8S2Z833"/>
<organism evidence="1 2">
    <name type="scientific">Didymodactylos carnosus</name>
    <dbReference type="NCBI Taxonomy" id="1234261"/>
    <lineage>
        <taxon>Eukaryota</taxon>
        <taxon>Metazoa</taxon>
        <taxon>Spiralia</taxon>
        <taxon>Gnathifera</taxon>
        <taxon>Rotifera</taxon>
        <taxon>Eurotatoria</taxon>
        <taxon>Bdelloidea</taxon>
        <taxon>Philodinida</taxon>
        <taxon>Philodinidae</taxon>
        <taxon>Didymodactylos</taxon>
    </lineage>
</organism>
<accession>A0A8S2Z833</accession>
<proteinExistence type="predicted"/>
<dbReference type="Proteomes" id="UP000681722">
    <property type="component" value="Unassembled WGS sequence"/>
</dbReference>
<protein>
    <submittedName>
        <fullName evidence="1">Uncharacterized protein</fullName>
    </submittedName>
</protein>
<comment type="caution">
    <text evidence="1">The sequence shown here is derived from an EMBL/GenBank/DDBJ whole genome shotgun (WGS) entry which is preliminary data.</text>
</comment>
<dbReference type="OrthoDB" id="10045324at2759"/>
<dbReference type="EMBL" id="CAJOBC010130116">
    <property type="protein sequence ID" value="CAF4609681.1"/>
    <property type="molecule type" value="Genomic_DNA"/>
</dbReference>
<gene>
    <name evidence="1" type="ORF">SRO942_LOCUS49160</name>
</gene>